<evidence type="ECO:0000313" key="1">
    <source>
        <dbReference type="EMBL" id="VIO94896.1"/>
    </source>
</evidence>
<dbReference type="CTD" id="66058856"/>
<dbReference type="GeneID" id="66058856"/>
<dbReference type="WBParaSite" id="Bm17557.1">
    <property type="protein sequence ID" value="Bm17557.1"/>
    <property type="gene ID" value="WBGene00268700"/>
</dbReference>
<dbReference type="EMBL" id="CAAKNF010000193">
    <property type="protein sequence ID" value="VIO94896.1"/>
    <property type="molecule type" value="Genomic_DNA"/>
</dbReference>
<evidence type="ECO:0000313" key="2">
    <source>
        <dbReference type="Proteomes" id="UP000006672"/>
    </source>
</evidence>
<sequence length="109" mass="12049">MLSRDSLQTIRAERRAGRLKCNVKEPSMPEFGIRVVNKPILTVSTLSVTVRLRHLWHGRSYASASIARNRYGHASPSSMTTALAWIAAIGMNQSIFGVFYDISLLVSAS</sequence>
<accession>A0A4E9FEY4</accession>
<keyword evidence="2" id="KW-1185">Reference proteome</keyword>
<reference evidence="1" key="2">
    <citation type="submission" date="2019-04" db="EMBL/GenBank/DDBJ databases">
        <authorList>
            <person name="Howe K."/>
            <person name="Paulini M."/>
            <person name="Williams G."/>
        </authorList>
    </citation>
    <scope>NUCLEOTIDE SEQUENCE [LARGE SCALE GENOMIC DNA]</scope>
    <source>
        <strain evidence="1">FR3</strain>
    </source>
</reference>
<proteinExistence type="predicted"/>
<dbReference type="AlphaFoldDB" id="A0A4E9FEY4"/>
<protein>
    <submittedName>
        <fullName evidence="1 3">Uncharacterized protein</fullName>
    </submittedName>
</protein>
<accession>A0A5S6PDR4</accession>
<reference evidence="2" key="1">
    <citation type="journal article" date="2007" name="Science">
        <title>Draft genome of the filarial nematode parasite Brugia malayi.</title>
        <authorList>
            <person name="Ghedin E."/>
            <person name="Wang S."/>
            <person name="Spiro D."/>
            <person name="Caler E."/>
            <person name="Zhao Q."/>
            <person name="Crabtree J."/>
            <person name="Allen J.E."/>
            <person name="Delcher A.L."/>
            <person name="Guiliano D.B."/>
            <person name="Miranda-Saavedra D."/>
            <person name="Angiuoli S.V."/>
            <person name="Creasy T."/>
            <person name="Amedeo P."/>
            <person name="Haas B."/>
            <person name="El-Sayed N.M."/>
            <person name="Wortman J.R."/>
            <person name="Feldblyum T."/>
            <person name="Tallon L."/>
            <person name="Schatz M."/>
            <person name="Shumway M."/>
            <person name="Koo H."/>
            <person name="Salzberg S.L."/>
            <person name="Schobel S."/>
            <person name="Pertea M."/>
            <person name="Pop M."/>
            <person name="White O."/>
            <person name="Barton G.J."/>
            <person name="Carlow C.K."/>
            <person name="Crawford M.J."/>
            <person name="Daub J."/>
            <person name="Dimmic M.W."/>
            <person name="Estes C.F."/>
            <person name="Foster J.M."/>
            <person name="Ganatra M."/>
            <person name="Gregory W.F."/>
            <person name="Johnson N.M."/>
            <person name="Jin J."/>
            <person name="Komuniecki R."/>
            <person name="Korf I."/>
            <person name="Kumar S."/>
            <person name="Laney S."/>
            <person name="Li B.W."/>
            <person name="Li W."/>
            <person name="Lindblom T.H."/>
            <person name="Lustigman S."/>
            <person name="Ma D."/>
            <person name="Maina C.V."/>
            <person name="Martin D.M."/>
            <person name="McCarter J.P."/>
            <person name="McReynolds L."/>
            <person name="Mitreva M."/>
            <person name="Nutman T.B."/>
            <person name="Parkinson J."/>
            <person name="Peregrin-Alvarez J.M."/>
            <person name="Poole C."/>
            <person name="Ren Q."/>
            <person name="Saunders L."/>
            <person name="Sluder A.E."/>
            <person name="Smith K."/>
            <person name="Stanke M."/>
            <person name="Unnasch T.R."/>
            <person name="Ware J."/>
            <person name="Wei A.D."/>
            <person name="Weil G."/>
            <person name="Williams D.J."/>
            <person name="Zhang Y."/>
            <person name="Williams S.A."/>
            <person name="Fraser-Liggett C."/>
            <person name="Slatko B."/>
            <person name="Blaxter M.L."/>
            <person name="Scott A.L."/>
        </authorList>
    </citation>
    <scope>NUCLEOTIDE SEQUENCE</scope>
    <source>
        <strain evidence="2">FR3</strain>
    </source>
</reference>
<dbReference type="KEGG" id="bmy:BM_BM17557"/>
<gene>
    <name evidence="1 3" type="primary">Bm17557</name>
    <name evidence="1" type="ORF">BM_BM17557</name>
</gene>
<dbReference type="Proteomes" id="UP000006672">
    <property type="component" value="Unassembled WGS sequence"/>
</dbReference>
<evidence type="ECO:0000313" key="3">
    <source>
        <dbReference type="WBParaSite" id="Bm17557.1"/>
    </source>
</evidence>
<organism evidence="1">
    <name type="scientific">Brugia malayi</name>
    <name type="common">Filarial nematode worm</name>
    <dbReference type="NCBI Taxonomy" id="6279"/>
    <lineage>
        <taxon>Eukaryota</taxon>
        <taxon>Metazoa</taxon>
        <taxon>Ecdysozoa</taxon>
        <taxon>Nematoda</taxon>
        <taxon>Chromadorea</taxon>
        <taxon>Rhabditida</taxon>
        <taxon>Spirurina</taxon>
        <taxon>Spiruromorpha</taxon>
        <taxon>Filarioidea</taxon>
        <taxon>Onchocercidae</taxon>
        <taxon>Brugia</taxon>
    </lineage>
</organism>
<dbReference type="RefSeq" id="XP_042935282.1">
    <property type="nucleotide sequence ID" value="XM_043079348.1"/>
</dbReference>
<name>A0A4E9FEY4_BRUMA</name>
<reference evidence="3" key="3">
    <citation type="submission" date="2019-12" db="UniProtKB">
        <authorList>
            <consortium name="WormBaseParasite"/>
        </authorList>
    </citation>
    <scope>IDENTIFICATION</scope>
</reference>